<reference evidence="2 3" key="1">
    <citation type="submission" date="2018-10" db="EMBL/GenBank/DDBJ databases">
        <title>Genomic Encyclopedia of Archaeal and Bacterial Type Strains, Phase II (KMG-II): from individual species to whole genera.</title>
        <authorList>
            <person name="Goeker M."/>
        </authorList>
    </citation>
    <scope>NUCLEOTIDE SEQUENCE [LARGE SCALE GENOMIC DNA]</scope>
    <source>
        <strain evidence="2 3">DSM 23424</strain>
    </source>
</reference>
<gene>
    <name evidence="2" type="ORF">BXY75_3275</name>
</gene>
<evidence type="ECO:0000313" key="3">
    <source>
        <dbReference type="Proteomes" id="UP000271339"/>
    </source>
</evidence>
<keyword evidence="1" id="KW-0732">Signal</keyword>
<sequence length="195" mass="21969">MKIFAPLFIMLLISSSIYCQIGINTTEPSATLDVNGTIRIRDFNSLHDSEAIKIVGMDEEGNLVDVSVGENIILENNELRVVETIYHTYITPLIPGTTIDDYDLLILPGEPNEDYKIMRILTVNNFVNFTGLKAGLDGQIIWLMNYSDRIKLLPLNSGSAPQNQFLINNAITIFKYESVQLVYDATLQKWLLLGR</sequence>
<evidence type="ECO:0000256" key="1">
    <source>
        <dbReference type="SAM" id="SignalP"/>
    </source>
</evidence>
<dbReference type="OrthoDB" id="1433786at2"/>
<feature type="signal peptide" evidence="1">
    <location>
        <begin position="1"/>
        <end position="21"/>
    </location>
</feature>
<organism evidence="2 3">
    <name type="scientific">Ulvibacter antarcticus</name>
    <dbReference type="NCBI Taxonomy" id="442714"/>
    <lineage>
        <taxon>Bacteria</taxon>
        <taxon>Pseudomonadati</taxon>
        <taxon>Bacteroidota</taxon>
        <taxon>Flavobacteriia</taxon>
        <taxon>Flavobacteriales</taxon>
        <taxon>Flavobacteriaceae</taxon>
        <taxon>Ulvibacter</taxon>
    </lineage>
</organism>
<evidence type="ECO:0000313" key="2">
    <source>
        <dbReference type="EMBL" id="RMA56758.1"/>
    </source>
</evidence>
<feature type="chain" id="PRO_5018027344" evidence="1">
    <location>
        <begin position="22"/>
        <end position="195"/>
    </location>
</feature>
<comment type="caution">
    <text evidence="2">The sequence shown here is derived from an EMBL/GenBank/DDBJ whole genome shotgun (WGS) entry which is preliminary data.</text>
</comment>
<name>A0A3L9YFP1_9FLAO</name>
<protein>
    <submittedName>
        <fullName evidence="2">Uncharacterized protein</fullName>
    </submittedName>
</protein>
<dbReference type="Proteomes" id="UP000271339">
    <property type="component" value="Unassembled WGS sequence"/>
</dbReference>
<dbReference type="AlphaFoldDB" id="A0A3L9YFP1"/>
<keyword evidence="3" id="KW-1185">Reference proteome</keyword>
<dbReference type="EMBL" id="REFC01000016">
    <property type="protein sequence ID" value="RMA56758.1"/>
    <property type="molecule type" value="Genomic_DNA"/>
</dbReference>
<dbReference type="RefSeq" id="WP_121908799.1">
    <property type="nucleotide sequence ID" value="NZ_REFC01000016.1"/>
</dbReference>
<proteinExistence type="predicted"/>
<accession>A0A3L9YFP1</accession>